<keyword evidence="5" id="KW-0614">Plasmid</keyword>
<dbReference type="PANTHER" id="PTHR30466:SF11">
    <property type="entry name" value="FLAVIN-DEPENDENT MONOOXYGENASE, REDUCTASE SUBUNIT HSAB"/>
    <property type="match status" value="1"/>
</dbReference>
<dbReference type="InterPro" id="IPR029016">
    <property type="entry name" value="GAF-like_dom_sf"/>
</dbReference>
<dbReference type="InterPro" id="IPR050268">
    <property type="entry name" value="NADH-dep_flavin_reductase"/>
</dbReference>
<accession>A0AAX3YTL7</accession>
<organism evidence="5 7">
    <name type="scientific">Rhodococcus opacus</name>
    <name type="common">Nocardia opaca</name>
    <dbReference type="NCBI Taxonomy" id="37919"/>
    <lineage>
        <taxon>Bacteria</taxon>
        <taxon>Bacillati</taxon>
        <taxon>Actinomycetota</taxon>
        <taxon>Actinomycetes</taxon>
        <taxon>Mycobacteriales</taxon>
        <taxon>Nocardiaceae</taxon>
        <taxon>Rhodococcus</taxon>
    </lineage>
</organism>
<evidence type="ECO:0000313" key="7">
    <source>
        <dbReference type="Proteomes" id="UP001231166"/>
    </source>
</evidence>
<reference evidence="5" key="2">
    <citation type="submission" date="2023-07" db="EMBL/GenBank/DDBJ databases">
        <title>Genomic analysis of Rhodococcus opacus VOC-14 with glycol ethers degradation activity.</title>
        <authorList>
            <person name="Narkevich D.A."/>
            <person name="Hlushen A.M."/>
            <person name="Akhremchuk A.E."/>
            <person name="Sikolenko M.A."/>
            <person name="Valentovich L.N."/>
        </authorList>
    </citation>
    <scope>NUCLEOTIDE SEQUENCE</scope>
    <source>
        <strain evidence="5">VOC-14</strain>
        <plasmid evidence="5">pRho-VOC14-L</plasmid>
    </source>
</reference>
<keyword evidence="6" id="KW-1185">Reference proteome</keyword>
<dbReference type="SUPFAM" id="SSF55781">
    <property type="entry name" value="GAF domain-like"/>
    <property type="match status" value="1"/>
</dbReference>
<dbReference type="Pfam" id="PF01613">
    <property type="entry name" value="Flavin_Reduct"/>
    <property type="match status" value="1"/>
</dbReference>
<dbReference type="Gene3D" id="3.30.450.40">
    <property type="match status" value="1"/>
</dbReference>
<dbReference type="PANTHER" id="PTHR30466">
    <property type="entry name" value="FLAVIN REDUCTASE"/>
    <property type="match status" value="1"/>
</dbReference>
<reference evidence="4" key="1">
    <citation type="submission" date="2022-12" db="EMBL/GenBank/DDBJ databases">
        <authorList>
            <person name="Krivoruchko A.V."/>
            <person name="Elkin A."/>
        </authorList>
    </citation>
    <scope>NUCLEOTIDE SEQUENCE</scope>
    <source>
        <strain evidence="4">IEGM 249</strain>
    </source>
</reference>
<evidence type="ECO:0000313" key="6">
    <source>
        <dbReference type="Proteomes" id="UP001066327"/>
    </source>
</evidence>
<feature type="domain" description="IclR-ED" evidence="3">
    <location>
        <begin position="167"/>
        <end position="387"/>
    </location>
</feature>
<sequence length="388" mass="41668">MTRELPSIDTALFREVLGQYPTGVVVVTATDNAGDAIGMTVGSFTSVSLDPPLVAFLPSKTSSSWRALRESGDSFCINVLGASQEDVCRAVTMKKVDKFNGFTLHESPAGNPVIDGAVVWIDCVTEHVYPGGDHDVVIGRVLGLDHGSNDQPLLFFRGGYGSFTPLSLASGDTDLLTHLGEIDLARPHMESLAQKFDTEVTAIALVDDELVLAAAVGRTDIAVTPTRVGQRLPFMPPIGSCFAAWGNADLREKWTESVAGKLSEEQMSHVRGVPDLVRGRGYAVALGHQDGAHLELVATKINAGDPNVPTSSMQEAFFRAMDGYNQLEEPDDVELRSLSAPVFDTDGEVAFMLTMWGRWERETSADVRVRAEALCSTASAATQALAER</sequence>
<dbReference type="InterPro" id="IPR012349">
    <property type="entry name" value="Split_barrel_FMN-bd"/>
</dbReference>
<dbReference type="RefSeq" id="WP_269592883.1">
    <property type="nucleotide sequence ID" value="NZ_CP130956.1"/>
</dbReference>
<geneLocation type="plasmid" evidence="5 7">
    <name>pRho-VOC14-L</name>
</geneLocation>
<gene>
    <name evidence="4" type="ORF">O4328_42280</name>
    <name evidence="5" type="ORF">Q5707_43150</name>
</gene>
<dbReference type="SUPFAM" id="SSF50475">
    <property type="entry name" value="FMN-binding split barrel"/>
    <property type="match status" value="1"/>
</dbReference>
<dbReference type="Gene3D" id="2.30.110.10">
    <property type="entry name" value="Electron Transport, Fmn-binding Protein, Chain A"/>
    <property type="match status" value="1"/>
</dbReference>
<dbReference type="AlphaFoldDB" id="A0AAX3YTL7"/>
<evidence type="ECO:0000313" key="4">
    <source>
        <dbReference type="EMBL" id="MCZ4590174.1"/>
    </source>
</evidence>
<dbReference type="InterPro" id="IPR002563">
    <property type="entry name" value="Flavin_Rdtase-like_dom"/>
</dbReference>
<dbReference type="PROSITE" id="PS51078">
    <property type="entry name" value="ICLR_ED"/>
    <property type="match status" value="1"/>
</dbReference>
<dbReference type="EMBL" id="CP130956">
    <property type="protein sequence ID" value="WLF52210.1"/>
    <property type="molecule type" value="Genomic_DNA"/>
</dbReference>
<dbReference type="GO" id="GO:0010181">
    <property type="term" value="F:FMN binding"/>
    <property type="evidence" value="ECO:0007669"/>
    <property type="project" value="InterPro"/>
</dbReference>
<evidence type="ECO:0000256" key="2">
    <source>
        <dbReference type="ARBA" id="ARBA00023002"/>
    </source>
</evidence>
<keyword evidence="2 5" id="KW-0560">Oxidoreductase</keyword>
<dbReference type="SMART" id="SM00903">
    <property type="entry name" value="Flavin_Reduct"/>
    <property type="match status" value="1"/>
</dbReference>
<evidence type="ECO:0000313" key="5">
    <source>
        <dbReference type="EMBL" id="WLF52210.1"/>
    </source>
</evidence>
<dbReference type="EC" id="1.-.-.-" evidence="5"/>
<dbReference type="InterPro" id="IPR014757">
    <property type="entry name" value="Tscrpt_reg_IclR_C"/>
</dbReference>
<protein>
    <submittedName>
        <fullName evidence="5">Flavin reductase family protein</fullName>
        <ecNumber evidence="5">1.-.-.-</ecNumber>
    </submittedName>
</protein>
<evidence type="ECO:0000259" key="3">
    <source>
        <dbReference type="PROSITE" id="PS51078"/>
    </source>
</evidence>
<proteinExistence type="inferred from homology"/>
<dbReference type="Proteomes" id="UP001066327">
    <property type="component" value="Unassembled WGS sequence"/>
</dbReference>
<dbReference type="GO" id="GO:0042602">
    <property type="term" value="F:riboflavin reductase (NADPH) activity"/>
    <property type="evidence" value="ECO:0007669"/>
    <property type="project" value="TreeGrafter"/>
</dbReference>
<dbReference type="Proteomes" id="UP001231166">
    <property type="component" value="Plasmid pRho-VOC14-L"/>
</dbReference>
<dbReference type="EMBL" id="JAPWIS010000042">
    <property type="protein sequence ID" value="MCZ4590174.1"/>
    <property type="molecule type" value="Genomic_DNA"/>
</dbReference>
<name>A0AAX3YTL7_RHOOP</name>
<comment type="similarity">
    <text evidence="1">Belongs to the non-flavoprotein flavin reductase family.</text>
</comment>
<evidence type="ECO:0000256" key="1">
    <source>
        <dbReference type="ARBA" id="ARBA00008898"/>
    </source>
</evidence>